<evidence type="ECO:0000256" key="1">
    <source>
        <dbReference type="SAM" id="Phobius"/>
    </source>
</evidence>
<dbReference type="EMBL" id="ADFQ01000019">
    <property type="protein sequence ID" value="EFN91707.1"/>
    <property type="molecule type" value="Genomic_DNA"/>
</dbReference>
<gene>
    <name evidence="2" type="ORF">HMPREF9018_0444</name>
</gene>
<sequence length="80" mass="8927">MSFREWGYRWKAKTPSFFKKIIKISLAISATALAIHTALVSGGAIEPYWWSIIYPYLIGVPAGAAALSKFTMEDKSDENN</sequence>
<name>E1GUE3_9BACT</name>
<accession>E1GUE3</accession>
<feature type="transmembrane region" description="Helical" evidence="1">
    <location>
        <begin position="21"/>
        <end position="42"/>
    </location>
</feature>
<dbReference type="Proteomes" id="UP000016016">
    <property type="component" value="Unassembled WGS sequence"/>
</dbReference>
<keyword evidence="1" id="KW-0472">Membrane</keyword>
<organism evidence="2 3">
    <name type="scientific">Prevotella amnii CRIS 21A-A</name>
    <dbReference type="NCBI Taxonomy" id="679191"/>
    <lineage>
        <taxon>Bacteria</taxon>
        <taxon>Pseudomonadati</taxon>
        <taxon>Bacteroidota</taxon>
        <taxon>Bacteroidia</taxon>
        <taxon>Bacteroidales</taxon>
        <taxon>Prevotellaceae</taxon>
        <taxon>Prevotella</taxon>
    </lineage>
</organism>
<dbReference type="AlphaFoldDB" id="E1GUE3"/>
<evidence type="ECO:0000313" key="2">
    <source>
        <dbReference type="EMBL" id="EFN91707.1"/>
    </source>
</evidence>
<reference evidence="2 3" key="1">
    <citation type="submission" date="2010-09" db="EMBL/GenBank/DDBJ databases">
        <authorList>
            <person name="Harkins D.M."/>
            <person name="Madupu R."/>
            <person name="Durkin A.S."/>
            <person name="Torralba M."/>
            <person name="Methe B."/>
            <person name="Sutton G.G."/>
            <person name="Nelson K.E."/>
        </authorList>
    </citation>
    <scope>NUCLEOTIDE SEQUENCE [LARGE SCALE GENOMIC DNA]</scope>
    <source>
        <strain evidence="2 3">CRIS 21A-A</strain>
    </source>
</reference>
<keyword evidence="1" id="KW-1133">Transmembrane helix</keyword>
<proteinExistence type="predicted"/>
<protein>
    <submittedName>
        <fullName evidence="2">Uncharacterized protein</fullName>
    </submittedName>
</protein>
<feature type="transmembrane region" description="Helical" evidence="1">
    <location>
        <begin position="48"/>
        <end position="67"/>
    </location>
</feature>
<comment type="caution">
    <text evidence="2">The sequence shown here is derived from an EMBL/GenBank/DDBJ whole genome shotgun (WGS) entry which is preliminary data.</text>
</comment>
<keyword evidence="1" id="KW-0812">Transmembrane</keyword>
<evidence type="ECO:0000313" key="3">
    <source>
        <dbReference type="Proteomes" id="UP000016016"/>
    </source>
</evidence>
<dbReference type="RefSeq" id="WP_008447445.1">
    <property type="nucleotide sequence ID" value="NZ_ADFQ01000019.1"/>
</dbReference>